<reference evidence="2" key="1">
    <citation type="journal article" date="2023" name="Mol. Phylogenet. Evol.">
        <title>Genome-scale phylogeny and comparative genomics of the fungal order Sordariales.</title>
        <authorList>
            <person name="Hensen N."/>
            <person name="Bonometti L."/>
            <person name="Westerberg I."/>
            <person name="Brannstrom I.O."/>
            <person name="Guillou S."/>
            <person name="Cros-Aarteil S."/>
            <person name="Calhoun S."/>
            <person name="Haridas S."/>
            <person name="Kuo A."/>
            <person name="Mondo S."/>
            <person name="Pangilinan J."/>
            <person name="Riley R."/>
            <person name="LaButti K."/>
            <person name="Andreopoulos B."/>
            <person name="Lipzen A."/>
            <person name="Chen C."/>
            <person name="Yan M."/>
            <person name="Daum C."/>
            <person name="Ng V."/>
            <person name="Clum A."/>
            <person name="Steindorff A."/>
            <person name="Ohm R.A."/>
            <person name="Martin F."/>
            <person name="Silar P."/>
            <person name="Natvig D.O."/>
            <person name="Lalanne C."/>
            <person name="Gautier V."/>
            <person name="Ament-Velasquez S.L."/>
            <person name="Kruys A."/>
            <person name="Hutchinson M.I."/>
            <person name="Powell A.J."/>
            <person name="Barry K."/>
            <person name="Miller A.N."/>
            <person name="Grigoriev I.V."/>
            <person name="Debuchy R."/>
            <person name="Gladieux P."/>
            <person name="Hiltunen Thoren M."/>
            <person name="Johannesson H."/>
        </authorList>
    </citation>
    <scope>NUCLEOTIDE SEQUENCE</scope>
    <source>
        <strain evidence="2">PSN293</strain>
    </source>
</reference>
<evidence type="ECO:0000313" key="3">
    <source>
        <dbReference type="Proteomes" id="UP001301769"/>
    </source>
</evidence>
<dbReference type="AlphaFoldDB" id="A0AAN7BDM9"/>
<accession>A0AAN7BDM9</accession>
<feature type="region of interest" description="Disordered" evidence="1">
    <location>
        <begin position="109"/>
        <end position="129"/>
    </location>
</feature>
<feature type="compositionally biased region" description="Low complexity" evidence="1">
    <location>
        <begin position="1"/>
        <end position="24"/>
    </location>
</feature>
<evidence type="ECO:0000256" key="1">
    <source>
        <dbReference type="SAM" id="MobiDB-lite"/>
    </source>
</evidence>
<comment type="caution">
    <text evidence="2">The sequence shown here is derived from an EMBL/GenBank/DDBJ whole genome shotgun (WGS) entry which is preliminary data.</text>
</comment>
<evidence type="ECO:0000313" key="2">
    <source>
        <dbReference type="EMBL" id="KAK4217195.1"/>
    </source>
</evidence>
<sequence length="477" mass="53071">MEDSTPAVPAAPAPTQGSTAASEATETRTRFDTAVEFLLETFHSTKTLSRARKPNAYAVPRVDRFVAASSAASSAASRSANALPSKKTPQGQKQLYSYQLAGQEMELKPEQTNPASISDRLSSSGTSTALPPSARAWQLTLLNLQRATIENCWTGDWHTPLGLEHPPTLTTYQTYLEHQEILGALGLAYVFLLLLTVDRYVREKAKFFAKSMSDQDQSLLDTIRASLEAIEVKLEETLNDELVDFTRSTAEMILRKVWAKSSKGRELKKLLKELSGDVKGLETHTKEVLSRLADVKPVLVFIWGVKAMREALPIWWSLTHGQQSDETETGRCHESHGNIPDLRRDQYSLPSEVLTEVSQGVILIEVALKQFVVTCAQHRKMLKEFKEVHVPEESDAATDGSTSDLQSDEEPSEEAGVSRECWKWMEKRCGEVRALCDVLEGYPEAVKDAYRTFGTFREEQMSSVADFDQLLSSDHGA</sequence>
<proteinExistence type="predicted"/>
<reference evidence="2" key="2">
    <citation type="submission" date="2023-05" db="EMBL/GenBank/DDBJ databases">
        <authorList>
            <consortium name="Lawrence Berkeley National Laboratory"/>
            <person name="Steindorff A."/>
            <person name="Hensen N."/>
            <person name="Bonometti L."/>
            <person name="Westerberg I."/>
            <person name="Brannstrom I.O."/>
            <person name="Guillou S."/>
            <person name="Cros-Aarteil S."/>
            <person name="Calhoun S."/>
            <person name="Haridas S."/>
            <person name="Kuo A."/>
            <person name="Mondo S."/>
            <person name="Pangilinan J."/>
            <person name="Riley R."/>
            <person name="Labutti K."/>
            <person name="Andreopoulos B."/>
            <person name="Lipzen A."/>
            <person name="Chen C."/>
            <person name="Yanf M."/>
            <person name="Daum C."/>
            <person name="Ng V."/>
            <person name="Clum A."/>
            <person name="Ohm R."/>
            <person name="Martin F."/>
            <person name="Silar P."/>
            <person name="Natvig D."/>
            <person name="Lalanne C."/>
            <person name="Gautier V."/>
            <person name="Ament-Velasquez S.L."/>
            <person name="Kruys A."/>
            <person name="Hutchinson M.I."/>
            <person name="Powell A.J."/>
            <person name="Barry K."/>
            <person name="Miller A.N."/>
            <person name="Grigoriev I.V."/>
            <person name="Debuchy R."/>
            <person name="Gladieux P."/>
            <person name="Thoren M.H."/>
            <person name="Johannesson H."/>
        </authorList>
    </citation>
    <scope>NUCLEOTIDE SEQUENCE</scope>
    <source>
        <strain evidence="2">PSN293</strain>
    </source>
</reference>
<gene>
    <name evidence="2" type="ORF">QBC37DRAFT_396864</name>
</gene>
<keyword evidence="3" id="KW-1185">Reference proteome</keyword>
<dbReference type="EMBL" id="MU858061">
    <property type="protein sequence ID" value="KAK4217195.1"/>
    <property type="molecule type" value="Genomic_DNA"/>
</dbReference>
<organism evidence="2 3">
    <name type="scientific">Rhypophila decipiens</name>
    <dbReference type="NCBI Taxonomy" id="261697"/>
    <lineage>
        <taxon>Eukaryota</taxon>
        <taxon>Fungi</taxon>
        <taxon>Dikarya</taxon>
        <taxon>Ascomycota</taxon>
        <taxon>Pezizomycotina</taxon>
        <taxon>Sordariomycetes</taxon>
        <taxon>Sordariomycetidae</taxon>
        <taxon>Sordariales</taxon>
        <taxon>Naviculisporaceae</taxon>
        <taxon>Rhypophila</taxon>
    </lineage>
</organism>
<dbReference type="Proteomes" id="UP001301769">
    <property type="component" value="Unassembled WGS sequence"/>
</dbReference>
<feature type="compositionally biased region" description="Polar residues" evidence="1">
    <location>
        <begin position="110"/>
        <end position="129"/>
    </location>
</feature>
<name>A0AAN7BDM9_9PEZI</name>
<protein>
    <submittedName>
        <fullName evidence="2">Uncharacterized protein</fullName>
    </submittedName>
</protein>
<feature type="region of interest" description="Disordered" evidence="1">
    <location>
        <begin position="390"/>
        <end position="417"/>
    </location>
</feature>
<feature type="region of interest" description="Disordered" evidence="1">
    <location>
        <begin position="1"/>
        <end position="28"/>
    </location>
</feature>